<evidence type="ECO:0000313" key="12">
    <source>
        <dbReference type="EMBL" id="GIM76948.1"/>
    </source>
</evidence>
<keyword evidence="13" id="KW-1185">Reference proteome</keyword>
<evidence type="ECO:0000256" key="4">
    <source>
        <dbReference type="ARBA" id="ARBA00022679"/>
    </source>
</evidence>
<evidence type="ECO:0000256" key="2">
    <source>
        <dbReference type="ARBA" id="ARBA00012438"/>
    </source>
</evidence>
<dbReference type="InterPro" id="IPR050482">
    <property type="entry name" value="Sensor_HK_TwoCompSys"/>
</dbReference>
<dbReference type="Proteomes" id="UP000681340">
    <property type="component" value="Unassembled WGS sequence"/>
</dbReference>
<organism evidence="12 13">
    <name type="scientific">Actinoplanes auranticolor</name>
    <dbReference type="NCBI Taxonomy" id="47988"/>
    <lineage>
        <taxon>Bacteria</taxon>
        <taxon>Bacillati</taxon>
        <taxon>Actinomycetota</taxon>
        <taxon>Actinomycetes</taxon>
        <taxon>Micromonosporales</taxon>
        <taxon>Micromonosporaceae</taxon>
        <taxon>Actinoplanes</taxon>
    </lineage>
</organism>
<keyword evidence="4" id="KW-0808">Transferase</keyword>
<evidence type="ECO:0000256" key="8">
    <source>
        <dbReference type="ARBA" id="ARBA00023012"/>
    </source>
</evidence>
<keyword evidence="7" id="KW-0067">ATP-binding</keyword>
<accession>A0A919W1Y4</accession>
<keyword evidence="6 12" id="KW-0418">Kinase</keyword>
<dbReference type="AlphaFoldDB" id="A0A919W1Y4"/>
<dbReference type="PANTHER" id="PTHR24421:SF10">
    <property type="entry name" value="NITRATE_NITRITE SENSOR PROTEIN NARQ"/>
    <property type="match status" value="1"/>
</dbReference>
<dbReference type="Pfam" id="PF07730">
    <property type="entry name" value="HisKA_3"/>
    <property type="match status" value="1"/>
</dbReference>
<protein>
    <recommendedName>
        <fullName evidence="2">histidine kinase</fullName>
        <ecNumber evidence="2">2.7.13.3</ecNumber>
    </recommendedName>
</protein>
<evidence type="ECO:0000256" key="5">
    <source>
        <dbReference type="ARBA" id="ARBA00022741"/>
    </source>
</evidence>
<dbReference type="InterPro" id="IPR036890">
    <property type="entry name" value="HATPase_C_sf"/>
</dbReference>
<dbReference type="Pfam" id="PF02518">
    <property type="entry name" value="HATPase_c"/>
    <property type="match status" value="1"/>
</dbReference>
<feature type="transmembrane region" description="Helical" evidence="9">
    <location>
        <begin position="144"/>
        <end position="165"/>
    </location>
</feature>
<keyword evidence="3" id="KW-0597">Phosphoprotein</keyword>
<feature type="transmembrane region" description="Helical" evidence="9">
    <location>
        <begin position="112"/>
        <end position="132"/>
    </location>
</feature>
<dbReference type="GO" id="GO:0005524">
    <property type="term" value="F:ATP binding"/>
    <property type="evidence" value="ECO:0007669"/>
    <property type="project" value="UniProtKB-KW"/>
</dbReference>
<dbReference type="EC" id="2.7.13.3" evidence="2"/>
<sequence>MPGGLVGLIRRRLPGATRQILIDGALAVPLCALDLAISWSANRRGDLAFWVVPGYAIAGYLILAIRRRYPIAVFAVVVIHSASAGVFFAGFHPTIGVWWALYTVAYCKELRVALLCLPAVAVPMGLNIIDAVDRQPPDRRIDALIGVTVGLTLFNAIAFGVGRWVRWAGRQRRLAAEHAAADAVAEERARIARDLHDIVAHAITMMLLQAGGAARWVRPDPARAEQALGHVDALGQQAIVDLRRMLDLMRVGRAGEPPEPSALPGLNRLAELVNHMRSDDLPVELACTGQVRALPPGTEVCAYRILQEALTNATRYAERGTVVRVAVDWQPSRIVLSVHNRQIPQGRAHRRLGTGHGILNMQERAHSVGGRVTANPAPGGVFVVRAVLPVAAETAVDVRS</sequence>
<proteinExistence type="predicted"/>
<feature type="domain" description="Signal transduction histidine kinase subgroup 3 dimerisation and phosphoacceptor" evidence="11">
    <location>
        <begin position="187"/>
        <end position="250"/>
    </location>
</feature>
<comment type="catalytic activity">
    <reaction evidence="1">
        <text>ATP + protein L-histidine = ADP + protein N-phospho-L-histidine.</text>
        <dbReference type="EC" id="2.7.13.3"/>
    </reaction>
</comment>
<dbReference type="EMBL" id="BOQL01000065">
    <property type="protein sequence ID" value="GIM76948.1"/>
    <property type="molecule type" value="Genomic_DNA"/>
</dbReference>
<dbReference type="Gene3D" id="3.30.565.10">
    <property type="entry name" value="Histidine kinase-like ATPase, C-terminal domain"/>
    <property type="match status" value="1"/>
</dbReference>
<feature type="domain" description="Histidine kinase/HSP90-like ATPase" evidence="10">
    <location>
        <begin position="302"/>
        <end position="390"/>
    </location>
</feature>
<dbReference type="PANTHER" id="PTHR24421">
    <property type="entry name" value="NITRATE/NITRITE SENSOR PROTEIN NARX-RELATED"/>
    <property type="match status" value="1"/>
</dbReference>
<evidence type="ECO:0000256" key="9">
    <source>
        <dbReference type="SAM" id="Phobius"/>
    </source>
</evidence>
<evidence type="ECO:0000259" key="11">
    <source>
        <dbReference type="Pfam" id="PF07730"/>
    </source>
</evidence>
<keyword evidence="9" id="KW-1133">Transmembrane helix</keyword>
<dbReference type="SUPFAM" id="SSF55874">
    <property type="entry name" value="ATPase domain of HSP90 chaperone/DNA topoisomerase II/histidine kinase"/>
    <property type="match status" value="1"/>
</dbReference>
<dbReference type="Gene3D" id="1.20.5.1930">
    <property type="match status" value="1"/>
</dbReference>
<dbReference type="InterPro" id="IPR003594">
    <property type="entry name" value="HATPase_dom"/>
</dbReference>
<evidence type="ECO:0000256" key="3">
    <source>
        <dbReference type="ARBA" id="ARBA00022553"/>
    </source>
</evidence>
<feature type="transmembrane region" description="Helical" evidence="9">
    <location>
        <begin position="72"/>
        <end position="92"/>
    </location>
</feature>
<evidence type="ECO:0000256" key="1">
    <source>
        <dbReference type="ARBA" id="ARBA00000085"/>
    </source>
</evidence>
<dbReference type="InterPro" id="IPR011712">
    <property type="entry name" value="Sig_transdc_His_kin_sub3_dim/P"/>
</dbReference>
<keyword evidence="9" id="KW-0472">Membrane</keyword>
<keyword evidence="9" id="KW-0812">Transmembrane</keyword>
<dbReference type="GO" id="GO:0000155">
    <property type="term" value="F:phosphorelay sensor kinase activity"/>
    <property type="evidence" value="ECO:0007669"/>
    <property type="project" value="InterPro"/>
</dbReference>
<name>A0A919W1Y4_9ACTN</name>
<feature type="transmembrane region" description="Helical" evidence="9">
    <location>
        <begin position="47"/>
        <end position="65"/>
    </location>
</feature>
<feature type="transmembrane region" description="Helical" evidence="9">
    <location>
        <begin position="20"/>
        <end position="41"/>
    </location>
</feature>
<gene>
    <name evidence="12" type="ORF">Aau02nite_73460</name>
</gene>
<evidence type="ECO:0000313" key="13">
    <source>
        <dbReference type="Proteomes" id="UP000681340"/>
    </source>
</evidence>
<evidence type="ECO:0000259" key="10">
    <source>
        <dbReference type="Pfam" id="PF02518"/>
    </source>
</evidence>
<evidence type="ECO:0000256" key="7">
    <source>
        <dbReference type="ARBA" id="ARBA00022840"/>
    </source>
</evidence>
<comment type="caution">
    <text evidence="12">The sequence shown here is derived from an EMBL/GenBank/DDBJ whole genome shotgun (WGS) entry which is preliminary data.</text>
</comment>
<reference evidence="12" key="1">
    <citation type="submission" date="2021-03" db="EMBL/GenBank/DDBJ databases">
        <title>Whole genome shotgun sequence of Actinoplanes auranticolor NBRC 12245.</title>
        <authorList>
            <person name="Komaki H."/>
            <person name="Tamura T."/>
        </authorList>
    </citation>
    <scope>NUCLEOTIDE SEQUENCE</scope>
    <source>
        <strain evidence="12">NBRC 12245</strain>
    </source>
</reference>
<keyword evidence="5" id="KW-0547">Nucleotide-binding</keyword>
<keyword evidence="8" id="KW-0902">Two-component regulatory system</keyword>
<dbReference type="CDD" id="cd16917">
    <property type="entry name" value="HATPase_UhpB-NarQ-NarX-like"/>
    <property type="match status" value="1"/>
</dbReference>
<dbReference type="GO" id="GO:0046983">
    <property type="term" value="F:protein dimerization activity"/>
    <property type="evidence" value="ECO:0007669"/>
    <property type="project" value="InterPro"/>
</dbReference>
<evidence type="ECO:0000256" key="6">
    <source>
        <dbReference type="ARBA" id="ARBA00022777"/>
    </source>
</evidence>
<dbReference type="GO" id="GO:0016020">
    <property type="term" value="C:membrane"/>
    <property type="evidence" value="ECO:0007669"/>
    <property type="project" value="InterPro"/>
</dbReference>